<evidence type="ECO:0000256" key="1">
    <source>
        <dbReference type="SAM" id="MobiDB-lite"/>
    </source>
</evidence>
<feature type="region of interest" description="Disordered" evidence="1">
    <location>
        <begin position="23"/>
        <end position="43"/>
    </location>
</feature>
<proteinExistence type="predicted"/>
<dbReference type="Proteomes" id="UP000001292">
    <property type="component" value="Unassembled WGS sequence"/>
</dbReference>
<sequence length="63" mass="7046">MAGEGEEGGDSEVAILAFLEEGEIETQTPHPECQITQDRDASKTRTLPKELCEEREKVSFLHE</sequence>
<reference evidence="2 3" key="1">
    <citation type="journal article" date="2007" name="Nature">
        <title>Evolution of genes and genomes on the Drosophila phylogeny.</title>
        <authorList>
            <consortium name="Drosophila 12 Genomes Consortium"/>
            <person name="Clark A.G."/>
            <person name="Eisen M.B."/>
            <person name="Smith D.R."/>
            <person name="Bergman C.M."/>
            <person name="Oliver B."/>
            <person name="Markow T.A."/>
            <person name="Kaufman T.C."/>
            <person name="Kellis M."/>
            <person name="Gelbart W."/>
            <person name="Iyer V.N."/>
            <person name="Pollard D.A."/>
            <person name="Sackton T.B."/>
            <person name="Larracuente A.M."/>
            <person name="Singh N.D."/>
            <person name="Abad J.P."/>
            <person name="Abt D.N."/>
            <person name="Adryan B."/>
            <person name="Aguade M."/>
            <person name="Akashi H."/>
            <person name="Anderson W.W."/>
            <person name="Aquadro C.F."/>
            <person name="Ardell D.H."/>
            <person name="Arguello R."/>
            <person name="Artieri C.G."/>
            <person name="Barbash D.A."/>
            <person name="Barker D."/>
            <person name="Barsanti P."/>
            <person name="Batterham P."/>
            <person name="Batzoglou S."/>
            <person name="Begun D."/>
            <person name="Bhutkar A."/>
            <person name="Blanco E."/>
            <person name="Bosak S.A."/>
            <person name="Bradley R.K."/>
            <person name="Brand A.D."/>
            <person name="Brent M.R."/>
            <person name="Brooks A.N."/>
            <person name="Brown R.H."/>
            <person name="Butlin R.K."/>
            <person name="Caggese C."/>
            <person name="Calvi B.R."/>
            <person name="Bernardo de Carvalho A."/>
            <person name="Caspi A."/>
            <person name="Castrezana S."/>
            <person name="Celniker S.E."/>
            <person name="Chang J.L."/>
            <person name="Chapple C."/>
            <person name="Chatterji S."/>
            <person name="Chinwalla A."/>
            <person name="Civetta A."/>
            <person name="Clifton S.W."/>
            <person name="Comeron J.M."/>
            <person name="Costello J.C."/>
            <person name="Coyne J.A."/>
            <person name="Daub J."/>
            <person name="David R.G."/>
            <person name="Delcher A.L."/>
            <person name="Delehaunty K."/>
            <person name="Do C.B."/>
            <person name="Ebling H."/>
            <person name="Edwards K."/>
            <person name="Eickbush T."/>
            <person name="Evans J.D."/>
            <person name="Filipski A."/>
            <person name="Findeiss S."/>
            <person name="Freyhult E."/>
            <person name="Fulton L."/>
            <person name="Fulton R."/>
            <person name="Garcia A.C."/>
            <person name="Gardiner A."/>
            <person name="Garfield D.A."/>
            <person name="Garvin B.E."/>
            <person name="Gibson G."/>
            <person name="Gilbert D."/>
            <person name="Gnerre S."/>
            <person name="Godfrey J."/>
            <person name="Good R."/>
            <person name="Gotea V."/>
            <person name="Gravely B."/>
            <person name="Greenberg A.J."/>
            <person name="Griffiths-Jones S."/>
            <person name="Gross S."/>
            <person name="Guigo R."/>
            <person name="Gustafson E.A."/>
            <person name="Haerty W."/>
            <person name="Hahn M.W."/>
            <person name="Halligan D.L."/>
            <person name="Halpern A.L."/>
            <person name="Halter G.M."/>
            <person name="Han M.V."/>
            <person name="Heger A."/>
            <person name="Hillier L."/>
            <person name="Hinrichs A.S."/>
            <person name="Holmes I."/>
            <person name="Hoskins R.A."/>
            <person name="Hubisz M.J."/>
            <person name="Hultmark D."/>
            <person name="Huntley M.A."/>
            <person name="Jaffe D.B."/>
            <person name="Jagadeeshan S."/>
            <person name="Jeck W.R."/>
            <person name="Johnson J."/>
            <person name="Jones C.D."/>
            <person name="Jordan W.C."/>
            <person name="Karpen G.H."/>
            <person name="Kataoka E."/>
            <person name="Keightley P.D."/>
            <person name="Kheradpour P."/>
            <person name="Kirkness E.F."/>
            <person name="Koerich L.B."/>
            <person name="Kristiansen K."/>
            <person name="Kudrna D."/>
            <person name="Kulathinal R.J."/>
            <person name="Kumar S."/>
            <person name="Kwok R."/>
            <person name="Lander E."/>
            <person name="Langley C.H."/>
            <person name="Lapoint R."/>
            <person name="Lazzaro B.P."/>
            <person name="Lee S.J."/>
            <person name="Levesque L."/>
            <person name="Li R."/>
            <person name="Lin C.F."/>
            <person name="Lin M.F."/>
            <person name="Lindblad-Toh K."/>
            <person name="Llopart A."/>
            <person name="Long M."/>
            <person name="Low L."/>
            <person name="Lozovsky E."/>
            <person name="Lu J."/>
            <person name="Luo M."/>
            <person name="Machado C.A."/>
            <person name="Makalowski W."/>
            <person name="Marzo M."/>
            <person name="Matsuda M."/>
            <person name="Matzkin L."/>
            <person name="McAllister B."/>
            <person name="McBride C.S."/>
            <person name="McKernan B."/>
            <person name="McKernan K."/>
            <person name="Mendez-Lago M."/>
            <person name="Minx P."/>
            <person name="Mollenhauer M.U."/>
            <person name="Montooth K."/>
            <person name="Mount S.M."/>
            <person name="Mu X."/>
            <person name="Myers E."/>
            <person name="Negre B."/>
            <person name="Newfeld S."/>
            <person name="Nielsen R."/>
            <person name="Noor M.A."/>
            <person name="O'Grady P."/>
            <person name="Pachter L."/>
            <person name="Papaceit M."/>
            <person name="Parisi M.J."/>
            <person name="Parisi M."/>
            <person name="Parts L."/>
            <person name="Pedersen J.S."/>
            <person name="Pesole G."/>
            <person name="Phillippy A.M."/>
            <person name="Ponting C.P."/>
            <person name="Pop M."/>
            <person name="Porcelli D."/>
            <person name="Powell J.R."/>
            <person name="Prohaska S."/>
            <person name="Pruitt K."/>
            <person name="Puig M."/>
            <person name="Quesneville H."/>
            <person name="Ram K.R."/>
            <person name="Rand D."/>
            <person name="Rasmussen M.D."/>
            <person name="Reed L.K."/>
            <person name="Reenan R."/>
            <person name="Reily A."/>
            <person name="Remington K.A."/>
            <person name="Rieger T.T."/>
            <person name="Ritchie M.G."/>
            <person name="Robin C."/>
            <person name="Rogers Y.H."/>
            <person name="Rohde C."/>
            <person name="Rozas J."/>
            <person name="Rubenfield M.J."/>
            <person name="Ruiz A."/>
            <person name="Russo S."/>
            <person name="Salzberg S.L."/>
            <person name="Sanchez-Gracia A."/>
            <person name="Saranga D.J."/>
            <person name="Sato H."/>
            <person name="Schaeffer S.W."/>
            <person name="Schatz M.C."/>
            <person name="Schlenke T."/>
            <person name="Schwartz R."/>
            <person name="Segarra C."/>
            <person name="Singh R.S."/>
            <person name="Sirot L."/>
            <person name="Sirota M."/>
            <person name="Sisneros N.B."/>
            <person name="Smith C.D."/>
            <person name="Smith T.F."/>
            <person name="Spieth J."/>
            <person name="Stage D.E."/>
            <person name="Stark A."/>
            <person name="Stephan W."/>
            <person name="Strausberg R.L."/>
            <person name="Strempel S."/>
            <person name="Sturgill D."/>
            <person name="Sutton G."/>
            <person name="Sutton G.G."/>
            <person name="Tao W."/>
            <person name="Teichmann S."/>
            <person name="Tobari Y.N."/>
            <person name="Tomimura Y."/>
            <person name="Tsolas J.M."/>
            <person name="Valente V.L."/>
            <person name="Venter E."/>
            <person name="Venter J.C."/>
            <person name="Vicario S."/>
            <person name="Vieira F.G."/>
            <person name="Vilella A.J."/>
            <person name="Villasante A."/>
            <person name="Walenz B."/>
            <person name="Wang J."/>
            <person name="Wasserman M."/>
            <person name="Watts T."/>
            <person name="Wilson D."/>
            <person name="Wilson R.K."/>
            <person name="Wing R.A."/>
            <person name="Wolfner M.F."/>
            <person name="Wong A."/>
            <person name="Wong G.K."/>
            <person name="Wu C.I."/>
            <person name="Wu G."/>
            <person name="Yamamoto D."/>
            <person name="Yang H.P."/>
            <person name="Yang S.P."/>
            <person name="Yorke J.A."/>
            <person name="Yoshida K."/>
            <person name="Zdobnov E."/>
            <person name="Zhang P."/>
            <person name="Zhang Y."/>
            <person name="Zimin A.V."/>
            <person name="Baldwin J."/>
            <person name="Abdouelleil A."/>
            <person name="Abdulkadir J."/>
            <person name="Abebe A."/>
            <person name="Abera B."/>
            <person name="Abreu J."/>
            <person name="Acer S.C."/>
            <person name="Aftuck L."/>
            <person name="Alexander A."/>
            <person name="An P."/>
            <person name="Anderson E."/>
            <person name="Anderson S."/>
            <person name="Arachi H."/>
            <person name="Azer M."/>
            <person name="Bachantsang P."/>
            <person name="Barry A."/>
            <person name="Bayul T."/>
            <person name="Berlin A."/>
            <person name="Bessette D."/>
            <person name="Bloom T."/>
            <person name="Blye J."/>
            <person name="Boguslavskiy L."/>
            <person name="Bonnet C."/>
            <person name="Boukhgalter B."/>
            <person name="Bourzgui I."/>
            <person name="Brown A."/>
            <person name="Cahill P."/>
            <person name="Channer S."/>
            <person name="Cheshatsang Y."/>
            <person name="Chuda L."/>
            <person name="Citroen M."/>
            <person name="Collymore A."/>
            <person name="Cooke P."/>
            <person name="Costello M."/>
            <person name="D'Aco K."/>
            <person name="Daza R."/>
            <person name="De Haan G."/>
            <person name="DeGray S."/>
            <person name="DeMaso C."/>
            <person name="Dhargay N."/>
            <person name="Dooley K."/>
            <person name="Dooley E."/>
            <person name="Doricent M."/>
            <person name="Dorje P."/>
            <person name="Dorjee K."/>
            <person name="Dupes A."/>
            <person name="Elong R."/>
            <person name="Falk J."/>
            <person name="Farina A."/>
            <person name="Faro S."/>
            <person name="Ferguson D."/>
            <person name="Fisher S."/>
            <person name="Foley C.D."/>
            <person name="Franke A."/>
            <person name="Friedrich D."/>
            <person name="Gadbois L."/>
            <person name="Gearin G."/>
            <person name="Gearin C.R."/>
            <person name="Giannoukos G."/>
            <person name="Goode T."/>
            <person name="Graham J."/>
            <person name="Grandbois E."/>
            <person name="Grewal S."/>
            <person name="Gyaltsen K."/>
            <person name="Hafez N."/>
            <person name="Hagos B."/>
            <person name="Hall J."/>
            <person name="Henson C."/>
            <person name="Hollinger A."/>
            <person name="Honan T."/>
            <person name="Huard M.D."/>
            <person name="Hughes L."/>
            <person name="Hurhula B."/>
            <person name="Husby M.E."/>
            <person name="Kamat A."/>
            <person name="Kanga B."/>
            <person name="Kashin S."/>
            <person name="Khazanovich D."/>
            <person name="Kisner P."/>
            <person name="Lance K."/>
            <person name="Lara M."/>
            <person name="Lee W."/>
            <person name="Lennon N."/>
            <person name="Letendre F."/>
            <person name="LeVine R."/>
            <person name="Lipovsky A."/>
            <person name="Liu X."/>
            <person name="Liu J."/>
            <person name="Liu S."/>
            <person name="Lokyitsang T."/>
            <person name="Lokyitsang Y."/>
            <person name="Lubonja R."/>
            <person name="Lui A."/>
            <person name="MacDonald P."/>
            <person name="Magnisalis V."/>
            <person name="Maru K."/>
            <person name="Matthews C."/>
            <person name="McCusker W."/>
            <person name="McDonough S."/>
            <person name="Mehta T."/>
            <person name="Meldrim J."/>
            <person name="Meneus L."/>
            <person name="Mihai O."/>
            <person name="Mihalev A."/>
            <person name="Mihova T."/>
            <person name="Mittelman R."/>
            <person name="Mlenga V."/>
            <person name="Montmayeur A."/>
            <person name="Mulrain L."/>
            <person name="Navidi A."/>
            <person name="Naylor J."/>
            <person name="Negash T."/>
            <person name="Nguyen T."/>
            <person name="Nguyen N."/>
            <person name="Nicol R."/>
            <person name="Norbu C."/>
            <person name="Norbu N."/>
            <person name="Novod N."/>
            <person name="O'Neill B."/>
            <person name="Osman S."/>
            <person name="Markiewicz E."/>
            <person name="Oyono O.L."/>
            <person name="Patti C."/>
            <person name="Phunkhang P."/>
            <person name="Pierre F."/>
            <person name="Priest M."/>
            <person name="Raghuraman S."/>
            <person name="Rege F."/>
            <person name="Reyes R."/>
            <person name="Rise C."/>
            <person name="Rogov P."/>
            <person name="Ross K."/>
            <person name="Ryan E."/>
            <person name="Settipalli S."/>
            <person name="Shea T."/>
            <person name="Sherpa N."/>
            <person name="Shi L."/>
            <person name="Shih D."/>
            <person name="Sparrow T."/>
            <person name="Spaulding J."/>
            <person name="Stalker J."/>
            <person name="Stange-Thomann N."/>
            <person name="Stavropoulos S."/>
            <person name="Stone C."/>
            <person name="Strader C."/>
            <person name="Tesfaye S."/>
            <person name="Thomson T."/>
            <person name="Thoulutsang Y."/>
            <person name="Thoulutsang D."/>
            <person name="Topham K."/>
            <person name="Topping I."/>
            <person name="Tsamla T."/>
            <person name="Vassiliev H."/>
            <person name="Vo A."/>
            <person name="Wangchuk T."/>
            <person name="Wangdi T."/>
            <person name="Weiand M."/>
            <person name="Wilkinson J."/>
            <person name="Wilson A."/>
            <person name="Yadav S."/>
            <person name="Young G."/>
            <person name="Yu Q."/>
            <person name="Zembek L."/>
            <person name="Zhong D."/>
            <person name="Zimmer A."/>
            <person name="Zwirko Z."/>
            <person name="Jaffe D.B."/>
            <person name="Alvarez P."/>
            <person name="Brockman W."/>
            <person name="Butler J."/>
            <person name="Chin C."/>
            <person name="Gnerre S."/>
            <person name="Grabherr M."/>
            <person name="Kleber M."/>
            <person name="Mauceli E."/>
            <person name="MacCallum I."/>
        </authorList>
    </citation>
    <scope>NUCLEOTIDE SEQUENCE [LARGE SCALE GENOMIC DNA]</scope>
    <source>
        <strain evidence="3">Rob3c / Tucson 14021-0248.25</strain>
    </source>
</reference>
<gene>
    <name evidence="2" type="primary">Dsec\GM19844</name>
    <name evidence="2" type="ORF">Dsec_GM19844</name>
</gene>
<evidence type="ECO:0000313" key="2">
    <source>
        <dbReference type="EMBL" id="EDW48570.1"/>
    </source>
</evidence>
<dbReference type="EMBL" id="CH480816">
    <property type="protein sequence ID" value="EDW48570.1"/>
    <property type="molecule type" value="Genomic_DNA"/>
</dbReference>
<dbReference type="HOGENOM" id="CLU_2888149_0_0_1"/>
<keyword evidence="3" id="KW-1185">Reference proteome</keyword>
<organism evidence="3">
    <name type="scientific">Drosophila sechellia</name>
    <name type="common">Fruit fly</name>
    <dbReference type="NCBI Taxonomy" id="7238"/>
    <lineage>
        <taxon>Eukaryota</taxon>
        <taxon>Metazoa</taxon>
        <taxon>Ecdysozoa</taxon>
        <taxon>Arthropoda</taxon>
        <taxon>Hexapoda</taxon>
        <taxon>Insecta</taxon>
        <taxon>Pterygota</taxon>
        <taxon>Neoptera</taxon>
        <taxon>Endopterygota</taxon>
        <taxon>Diptera</taxon>
        <taxon>Brachycera</taxon>
        <taxon>Muscomorpha</taxon>
        <taxon>Ephydroidea</taxon>
        <taxon>Drosophilidae</taxon>
        <taxon>Drosophila</taxon>
        <taxon>Sophophora</taxon>
    </lineage>
</organism>
<name>B4HPD2_DROSE</name>
<evidence type="ECO:0000313" key="3">
    <source>
        <dbReference type="Proteomes" id="UP000001292"/>
    </source>
</evidence>
<protein>
    <submittedName>
        <fullName evidence="2">GM19844</fullName>
    </submittedName>
</protein>
<accession>B4HPD2</accession>
<dbReference type="AlphaFoldDB" id="B4HPD2"/>